<dbReference type="AlphaFoldDB" id="A0ABD7RUM7"/>
<reference evidence="3 4" key="1">
    <citation type="submission" date="2019-01" db="EMBL/GenBank/DDBJ databases">
        <title>Whole genome shotgun sequencing of Pseudomonas spp. isolated by its ability to degrade furfural.</title>
        <authorList>
            <person name="Donoso R."/>
            <person name="Farkas C."/>
            <person name="Villegas P."/>
            <person name="Gonzales-Toro F."/>
            <person name="Guajardo-Parra M."/>
            <person name="Araya-Nail M."/>
            <person name="Morgante V."/>
            <person name="Perez-Pantoja D."/>
        </authorList>
    </citation>
    <scope>NUCLEOTIDE SEQUENCE [LARGE SCALE GENOMIC DNA]</scope>
    <source>
        <strain evidence="3 4">VN231</strain>
    </source>
</reference>
<name>A0ABD7RUM7_ECTME</name>
<dbReference type="Gene3D" id="3.40.50.300">
    <property type="entry name" value="P-loop containing nucleotide triphosphate hydrolases"/>
    <property type="match status" value="1"/>
</dbReference>
<dbReference type="Proteomes" id="UP000317327">
    <property type="component" value="Unassembled WGS sequence"/>
</dbReference>
<dbReference type="InterPro" id="IPR027417">
    <property type="entry name" value="P-loop_NTPase"/>
</dbReference>
<feature type="domain" description="Endonuclease GajA/Old nuclease/RecF-like AAA" evidence="2">
    <location>
        <begin position="30"/>
        <end position="78"/>
    </location>
</feature>
<proteinExistence type="predicted"/>
<gene>
    <name evidence="3" type="ORF">EQ836_18500</name>
</gene>
<protein>
    <recommendedName>
        <fullName evidence="2">Endonuclease GajA/Old nuclease/RecF-like AAA domain-containing protein</fullName>
    </recommendedName>
</protein>
<feature type="region of interest" description="Disordered" evidence="1">
    <location>
        <begin position="1"/>
        <end position="23"/>
    </location>
</feature>
<dbReference type="InterPro" id="IPR041685">
    <property type="entry name" value="AAA_GajA/Old/RecF-like"/>
</dbReference>
<dbReference type="Pfam" id="PF13175">
    <property type="entry name" value="AAA_15"/>
    <property type="match status" value="1"/>
</dbReference>
<evidence type="ECO:0000313" key="3">
    <source>
        <dbReference type="EMBL" id="TRO14908.1"/>
    </source>
</evidence>
<evidence type="ECO:0000259" key="2">
    <source>
        <dbReference type="Pfam" id="PF13175"/>
    </source>
</evidence>
<comment type="caution">
    <text evidence="3">The sequence shown here is derived from an EMBL/GenBank/DDBJ whole genome shotgun (WGS) entry which is preliminary data.</text>
</comment>
<dbReference type="SUPFAM" id="SSF52540">
    <property type="entry name" value="P-loop containing nucleoside triphosphate hydrolases"/>
    <property type="match status" value="1"/>
</dbReference>
<dbReference type="EMBL" id="SCFV01000009">
    <property type="protein sequence ID" value="TRO14908.1"/>
    <property type="molecule type" value="Genomic_DNA"/>
</dbReference>
<evidence type="ECO:0000313" key="4">
    <source>
        <dbReference type="Proteomes" id="UP000317327"/>
    </source>
</evidence>
<accession>A0ABD7RUM7</accession>
<sequence length="89" mass="10212">MYHLANFRTTRPPDNTHSKQKPLEAQNTLKLNSLHIKNFRTLEDLKLDFVGEFSSISGKNNAGKTTIIKALQQLLKDTAKQGWWETETI</sequence>
<evidence type="ECO:0000256" key="1">
    <source>
        <dbReference type="SAM" id="MobiDB-lite"/>
    </source>
</evidence>
<organism evidence="3 4">
    <name type="scientific">Ectopseudomonas mendocina</name>
    <name type="common">Pseudomonas mendocina</name>
    <dbReference type="NCBI Taxonomy" id="300"/>
    <lineage>
        <taxon>Bacteria</taxon>
        <taxon>Pseudomonadati</taxon>
        <taxon>Pseudomonadota</taxon>
        <taxon>Gammaproteobacteria</taxon>
        <taxon>Pseudomonadales</taxon>
        <taxon>Pseudomonadaceae</taxon>
        <taxon>Ectopseudomonas</taxon>
    </lineage>
</organism>